<keyword evidence="4 6" id="KW-1133">Transmembrane helix</keyword>
<feature type="transmembrane region" description="Helical" evidence="6">
    <location>
        <begin position="371"/>
        <end position="394"/>
    </location>
</feature>
<feature type="transmembrane region" description="Helical" evidence="6">
    <location>
        <begin position="338"/>
        <end position="359"/>
    </location>
</feature>
<organism evidence="7 8">
    <name type="scientific">Massilia pinisoli</name>
    <dbReference type="NCBI Taxonomy" id="1772194"/>
    <lineage>
        <taxon>Bacteria</taxon>
        <taxon>Pseudomonadati</taxon>
        <taxon>Pseudomonadota</taxon>
        <taxon>Betaproteobacteria</taxon>
        <taxon>Burkholderiales</taxon>
        <taxon>Oxalobacteraceae</taxon>
        <taxon>Telluria group</taxon>
        <taxon>Massilia</taxon>
    </lineage>
</organism>
<dbReference type="PANTHER" id="PTHR30250:SF11">
    <property type="entry name" value="O-ANTIGEN TRANSPORTER-RELATED"/>
    <property type="match status" value="1"/>
</dbReference>
<comment type="caution">
    <text evidence="7">The sequence shown here is derived from an EMBL/GenBank/DDBJ whole genome shotgun (WGS) entry which is preliminary data.</text>
</comment>
<evidence type="ECO:0000313" key="7">
    <source>
        <dbReference type="EMBL" id="MCS0582826.1"/>
    </source>
</evidence>
<name>A0ABT1ZSH7_9BURK</name>
<evidence type="ECO:0000256" key="4">
    <source>
        <dbReference type="ARBA" id="ARBA00022989"/>
    </source>
</evidence>
<feature type="transmembrane region" description="Helical" evidence="6">
    <location>
        <begin position="400"/>
        <end position="418"/>
    </location>
</feature>
<reference evidence="7 8" key="1">
    <citation type="submission" date="2022-08" db="EMBL/GenBank/DDBJ databases">
        <title>Reclassification of Massilia species as members of the genera Telluria, Duganella, Pseudoduganella, Mokoshia gen. nov. and Zemynaea gen. nov. using orthogonal and non-orthogonal genome-based approaches.</title>
        <authorList>
            <person name="Bowman J.P."/>
        </authorList>
    </citation>
    <scope>NUCLEOTIDE SEQUENCE [LARGE SCALE GENOMIC DNA]</scope>
    <source>
        <strain evidence="7 8">JCM 31316</strain>
    </source>
</reference>
<keyword evidence="5 6" id="KW-0472">Membrane</keyword>
<feature type="transmembrane region" description="Helical" evidence="6">
    <location>
        <begin position="132"/>
        <end position="152"/>
    </location>
</feature>
<proteinExistence type="predicted"/>
<feature type="transmembrane region" description="Helical" evidence="6">
    <location>
        <begin position="56"/>
        <end position="76"/>
    </location>
</feature>
<evidence type="ECO:0000313" key="8">
    <source>
        <dbReference type="Proteomes" id="UP001204151"/>
    </source>
</evidence>
<dbReference type="Proteomes" id="UP001204151">
    <property type="component" value="Unassembled WGS sequence"/>
</dbReference>
<accession>A0ABT1ZSH7</accession>
<evidence type="ECO:0000256" key="5">
    <source>
        <dbReference type="ARBA" id="ARBA00023136"/>
    </source>
</evidence>
<feature type="transmembrane region" description="Helical" evidence="6">
    <location>
        <begin position="263"/>
        <end position="285"/>
    </location>
</feature>
<sequence>MKYLLASFSFGRTPDARFDLSAAIGSTLLRQVVSSGLYFVALWITTRQLGPHDNGLLVTALLLPQTLYAFLNLGVGPSHVFHLSSGSGSPRAMRRMNWTLAFALWGSVALALALASERFVAHYLPGTAKSTALYASLLFPMMLLAAWTSALLQGARDYAAYNRTALVQPSVFFLGVLVLGGLHAVTVPAVLACHILSQGALWLAGEARVRRHDAPPARPGPAFGAAIAFGLRAHLSNVITFLNYRIALYLVSFLLDPTAAGQYALAIQLAEVLWLIAGAASVIVFPESAAHTSTPAALRAMVRRVALSVFKFTAVGALLAGALAPVVIPWVFGRAYGGAVLPFVILLPGVVTWSYMSVVANSLAGMGCQRVNILGALLSLTLNSAGCLLAIPVWGMRGAALASTVAFAATASYTAIMYHRIMADRVARTAAGAHVSPVEAEPWHPEQ</sequence>
<evidence type="ECO:0000256" key="6">
    <source>
        <dbReference type="SAM" id="Phobius"/>
    </source>
</evidence>
<dbReference type="RefSeq" id="WP_258817419.1">
    <property type="nucleotide sequence ID" value="NZ_JANUGW010000009.1"/>
</dbReference>
<evidence type="ECO:0000256" key="3">
    <source>
        <dbReference type="ARBA" id="ARBA00022692"/>
    </source>
</evidence>
<dbReference type="Pfam" id="PF13440">
    <property type="entry name" value="Polysacc_synt_3"/>
    <property type="match status" value="1"/>
</dbReference>
<feature type="transmembrane region" description="Helical" evidence="6">
    <location>
        <begin position="20"/>
        <end position="44"/>
    </location>
</feature>
<evidence type="ECO:0000256" key="2">
    <source>
        <dbReference type="ARBA" id="ARBA00022475"/>
    </source>
</evidence>
<gene>
    <name evidence="7" type="ORF">NX784_14640</name>
</gene>
<feature type="transmembrane region" description="Helical" evidence="6">
    <location>
        <begin position="96"/>
        <end position="120"/>
    </location>
</feature>
<comment type="subcellular location">
    <subcellularLocation>
        <location evidence="1">Cell membrane</location>
        <topology evidence="1">Multi-pass membrane protein</topology>
    </subcellularLocation>
</comment>
<feature type="transmembrane region" description="Helical" evidence="6">
    <location>
        <begin position="305"/>
        <end position="332"/>
    </location>
</feature>
<feature type="transmembrane region" description="Helical" evidence="6">
    <location>
        <begin position="172"/>
        <end position="201"/>
    </location>
</feature>
<keyword evidence="2" id="KW-1003">Cell membrane</keyword>
<keyword evidence="8" id="KW-1185">Reference proteome</keyword>
<evidence type="ECO:0000256" key="1">
    <source>
        <dbReference type="ARBA" id="ARBA00004651"/>
    </source>
</evidence>
<dbReference type="PANTHER" id="PTHR30250">
    <property type="entry name" value="PST FAMILY PREDICTED COLANIC ACID TRANSPORTER"/>
    <property type="match status" value="1"/>
</dbReference>
<protein>
    <submittedName>
        <fullName evidence="7">Polysaccharide biosynthesis C-terminal domain-containing protein</fullName>
    </submittedName>
</protein>
<dbReference type="InterPro" id="IPR050833">
    <property type="entry name" value="Poly_Biosynth_Transport"/>
</dbReference>
<dbReference type="EMBL" id="JANUGW010000009">
    <property type="protein sequence ID" value="MCS0582826.1"/>
    <property type="molecule type" value="Genomic_DNA"/>
</dbReference>
<keyword evidence="3 6" id="KW-0812">Transmembrane</keyword>